<dbReference type="Proteomes" id="UP001596540">
    <property type="component" value="Unassembled WGS sequence"/>
</dbReference>
<comment type="caution">
    <text evidence="2">The sequence shown here is derived from an EMBL/GenBank/DDBJ whole genome shotgun (WGS) entry which is preliminary data.</text>
</comment>
<name>A0ABW2KJ46_9ACTN</name>
<accession>A0ABW2KJ46</accession>
<gene>
    <name evidence="2" type="ORF">ACFQRF_15610</name>
</gene>
<keyword evidence="1" id="KW-0472">Membrane</keyword>
<proteinExistence type="predicted"/>
<organism evidence="2 3">
    <name type="scientific">Marinactinospora rubrisoli</name>
    <dbReference type="NCBI Taxonomy" id="2715399"/>
    <lineage>
        <taxon>Bacteria</taxon>
        <taxon>Bacillati</taxon>
        <taxon>Actinomycetota</taxon>
        <taxon>Actinomycetes</taxon>
        <taxon>Streptosporangiales</taxon>
        <taxon>Nocardiopsidaceae</taxon>
        <taxon>Marinactinospora</taxon>
    </lineage>
</organism>
<feature type="transmembrane region" description="Helical" evidence="1">
    <location>
        <begin position="16"/>
        <end position="36"/>
    </location>
</feature>
<keyword evidence="1" id="KW-1133">Transmembrane helix</keyword>
<evidence type="ECO:0000313" key="2">
    <source>
        <dbReference type="EMBL" id="MFC7329162.1"/>
    </source>
</evidence>
<protein>
    <submittedName>
        <fullName evidence="2">Uncharacterized protein</fullName>
    </submittedName>
</protein>
<reference evidence="3" key="1">
    <citation type="journal article" date="2019" name="Int. J. Syst. Evol. Microbiol.">
        <title>The Global Catalogue of Microorganisms (GCM) 10K type strain sequencing project: providing services to taxonomists for standard genome sequencing and annotation.</title>
        <authorList>
            <consortium name="The Broad Institute Genomics Platform"/>
            <consortium name="The Broad Institute Genome Sequencing Center for Infectious Disease"/>
            <person name="Wu L."/>
            <person name="Ma J."/>
        </authorList>
    </citation>
    <scope>NUCLEOTIDE SEQUENCE [LARGE SCALE GENOMIC DNA]</scope>
    <source>
        <strain evidence="3">CGMCC 4.7382</strain>
    </source>
</reference>
<evidence type="ECO:0000256" key="1">
    <source>
        <dbReference type="SAM" id="Phobius"/>
    </source>
</evidence>
<keyword evidence="1" id="KW-0812">Transmembrane</keyword>
<dbReference type="RefSeq" id="WP_379871822.1">
    <property type="nucleotide sequence ID" value="NZ_JBHTBH010000007.1"/>
</dbReference>
<sequence length="45" mass="4555">MAHERADDRTGGPRTAHVMVLVALVATAVAVAAAAARPRDDADGT</sequence>
<keyword evidence="3" id="KW-1185">Reference proteome</keyword>
<dbReference type="EMBL" id="JBHTBH010000007">
    <property type="protein sequence ID" value="MFC7329162.1"/>
    <property type="molecule type" value="Genomic_DNA"/>
</dbReference>
<evidence type="ECO:0000313" key="3">
    <source>
        <dbReference type="Proteomes" id="UP001596540"/>
    </source>
</evidence>